<evidence type="ECO:0000259" key="1">
    <source>
        <dbReference type="Pfam" id="PF02589"/>
    </source>
</evidence>
<evidence type="ECO:0000313" key="3">
    <source>
        <dbReference type="Proteomes" id="UP000789941"/>
    </source>
</evidence>
<accession>A0A5E4LU72</accession>
<dbReference type="InterPro" id="IPR003741">
    <property type="entry name" value="LUD_dom"/>
</dbReference>
<feature type="domain" description="LUD" evidence="1">
    <location>
        <begin position="23"/>
        <end position="206"/>
    </location>
</feature>
<evidence type="ECO:0000313" key="2">
    <source>
        <dbReference type="EMBL" id="VVC03376.1"/>
    </source>
</evidence>
<dbReference type="EMBL" id="CABMJJ010000007">
    <property type="protein sequence ID" value="VVC03376.1"/>
    <property type="molecule type" value="Genomic_DNA"/>
</dbReference>
<reference evidence="2 3" key="1">
    <citation type="submission" date="2019-08" db="EMBL/GenBank/DDBJ databases">
        <authorList>
            <person name="Vazquez-Campos X."/>
        </authorList>
    </citation>
    <scope>NUCLEOTIDE SEQUENCE [LARGE SCALE GENOMIC DNA]</scope>
    <source>
        <strain evidence="2">LFW-283_2</strain>
    </source>
</reference>
<dbReference type="Pfam" id="PF02589">
    <property type="entry name" value="LUD_dom"/>
    <property type="match status" value="1"/>
</dbReference>
<dbReference type="InterPro" id="IPR037171">
    <property type="entry name" value="NagB/RpiA_transferase-like"/>
</dbReference>
<proteinExistence type="predicted"/>
<name>A0A5E4LU72_9ARCH</name>
<dbReference type="PANTHER" id="PTHR36179">
    <property type="entry name" value="LUD_DOM DOMAIN-CONTAINING PROTEIN"/>
    <property type="match status" value="1"/>
</dbReference>
<sequence length="212" mass="23592">MTWILTKESDIMEWNRLADKPIVEKTMAALRNQGMEPYFCENAEEANSKIRSLIPNGAEIMNMSSTTLDMLGISKEIQESGNSVKKKLGSMDRKTQGNEMQKLGAAPEWAIGSVHAVTEKGEVMIVSQSGSQLPAYAYGSNHVIWVVGTQKIVKNLDDGFKRIYEHCLPLESERARKVYGVPSSSVNKILIVNKETKPGRIMVIFVNQVLGF</sequence>
<gene>
    <name evidence="2" type="ORF">LFW2832_00328</name>
</gene>
<dbReference type="AlphaFoldDB" id="A0A5E4LU72"/>
<dbReference type="Proteomes" id="UP000789941">
    <property type="component" value="Unassembled WGS sequence"/>
</dbReference>
<dbReference type="SUPFAM" id="SSF100950">
    <property type="entry name" value="NagB/RpiA/CoA transferase-like"/>
    <property type="match status" value="1"/>
</dbReference>
<protein>
    <submittedName>
        <fullName evidence="2">LUD domain protein</fullName>
    </submittedName>
</protein>
<comment type="caution">
    <text evidence="2">The sequence shown here is derived from an EMBL/GenBank/DDBJ whole genome shotgun (WGS) entry which is preliminary data.</text>
</comment>
<dbReference type="PANTHER" id="PTHR36179:SF2">
    <property type="entry name" value="LUD DOMAIN-CONTAINING PROTEIN"/>
    <property type="match status" value="1"/>
</dbReference>
<organism evidence="2 3">
    <name type="scientific">Candidatus Bilamarchaeum dharawalense</name>
    <dbReference type="NCBI Taxonomy" id="2885759"/>
    <lineage>
        <taxon>Archaea</taxon>
        <taxon>Candidatus Micrarchaeota</taxon>
        <taxon>Candidatus Micrarchaeia</taxon>
        <taxon>Candidatus Anstonellales</taxon>
        <taxon>Candidatus Bilamarchaeaceae</taxon>
        <taxon>Candidatus Bilamarchaeum</taxon>
    </lineage>
</organism>